<evidence type="ECO:0000313" key="2">
    <source>
        <dbReference type="Proteomes" id="UP000189628"/>
    </source>
</evidence>
<dbReference type="InterPro" id="IPR010982">
    <property type="entry name" value="Lambda_DNA-bd_dom_sf"/>
</dbReference>
<dbReference type="AlphaFoldDB" id="A0A1U9VPX9"/>
<organism evidence="1 2">
    <name type="scientific">blood disease bacterium A2-HR MARDI</name>
    <dbReference type="NCBI Taxonomy" id="1944648"/>
    <lineage>
        <taxon>Bacteria</taxon>
        <taxon>Pseudomonadati</taxon>
        <taxon>Pseudomonadota</taxon>
        <taxon>Betaproteobacteria</taxon>
        <taxon>Burkholderiales</taxon>
        <taxon>Burkholderiaceae</taxon>
        <taxon>Ralstonia</taxon>
        <taxon>Ralstonia solanacearum species complex</taxon>
    </lineage>
</organism>
<dbReference type="RefSeq" id="WP_078223801.1">
    <property type="nucleotide sequence ID" value="NZ_CP019912.1"/>
</dbReference>
<dbReference type="GO" id="GO:0003677">
    <property type="term" value="F:DNA binding"/>
    <property type="evidence" value="ECO:0007669"/>
    <property type="project" value="InterPro"/>
</dbReference>
<dbReference type="Gene3D" id="1.10.260.40">
    <property type="entry name" value="lambda repressor-like DNA-binding domains"/>
    <property type="match status" value="1"/>
</dbReference>
<dbReference type="Proteomes" id="UP000189628">
    <property type="component" value="Plasmid unnamed"/>
</dbReference>
<accession>A0A1U9VPX9</accession>
<evidence type="ECO:0008006" key="3">
    <source>
        <dbReference type="Google" id="ProtNLM"/>
    </source>
</evidence>
<gene>
    <name evidence="1" type="ORF">B0B51_23250</name>
</gene>
<geneLocation type="plasmid" evidence="1">
    <name>unnamed</name>
</geneLocation>
<protein>
    <recommendedName>
        <fullName evidence="3">Rha family transcriptional regulator</fullName>
    </recommendedName>
</protein>
<keyword evidence="1" id="KW-0614">Plasmid</keyword>
<dbReference type="SUPFAM" id="SSF47413">
    <property type="entry name" value="lambda repressor-like DNA-binding domains"/>
    <property type="match status" value="1"/>
</dbReference>
<sequence length="69" mass="7390">MDQLANTVIDRLGGTSAVAKICDIKPPSVHGWRESGIPKARLQFLRIAYPKAFEDLPPGVESSAEQAAA</sequence>
<dbReference type="EMBL" id="CP019912">
    <property type="protein sequence ID" value="AQW32699.1"/>
    <property type="molecule type" value="Genomic_DNA"/>
</dbReference>
<proteinExistence type="predicted"/>
<name>A0A1U9VPX9_9RALS</name>
<reference evidence="1 2" key="1">
    <citation type="submission" date="2017-02" db="EMBL/GenBank/DDBJ databases">
        <title>Blood Disease Bacterium A2-HR MARDI.</title>
        <authorList>
            <person name="Badrun R."/>
            <person name="Abu Bakar N."/>
            <person name="Laboh R."/>
        </authorList>
    </citation>
    <scope>NUCLEOTIDE SEQUENCE [LARGE SCALE GENOMIC DNA]</scope>
    <source>
        <strain evidence="1 2">A2-HR MARDI</strain>
        <plasmid evidence="2">Plasmid</plasmid>
    </source>
</reference>
<evidence type="ECO:0000313" key="1">
    <source>
        <dbReference type="EMBL" id="AQW32699.1"/>
    </source>
</evidence>